<reference evidence="6 7" key="1">
    <citation type="journal article" date="2013" name="PLoS ONE">
        <title>Cultivation and Complete Genome Sequencing of Gloeobacter kilaueensis sp. nov., from a Lava Cave in Kilauea Caldera, Hawai'i.</title>
        <authorList>
            <person name="Saw J.H."/>
            <person name="Schatz M."/>
            <person name="Brown M.V."/>
            <person name="Kunkel D.D."/>
            <person name="Foster J.S."/>
            <person name="Shick H."/>
            <person name="Christensen S."/>
            <person name="Hou S."/>
            <person name="Wan X."/>
            <person name="Donachie S.P."/>
        </authorList>
    </citation>
    <scope>NUCLEOTIDE SEQUENCE [LARGE SCALE GENOMIC DNA]</scope>
    <source>
        <strain evidence="7">JS</strain>
    </source>
</reference>
<dbReference type="EMBL" id="CP003587">
    <property type="protein sequence ID" value="AGY60207.1"/>
    <property type="molecule type" value="Genomic_DNA"/>
</dbReference>
<evidence type="ECO:0000256" key="1">
    <source>
        <dbReference type="ARBA" id="ARBA00004170"/>
    </source>
</evidence>
<evidence type="ECO:0000256" key="5">
    <source>
        <dbReference type="RuleBase" id="RU003509"/>
    </source>
</evidence>
<dbReference type="KEGG" id="glj:GKIL_3961"/>
<evidence type="ECO:0000256" key="2">
    <source>
        <dbReference type="ARBA" id="ARBA00022531"/>
    </source>
</evidence>
<organism evidence="6 7">
    <name type="scientific">Gloeobacter kilaueensis (strain ATCC BAA-2537 / CCAP 1431/1 / ULC 316 / JS1)</name>
    <dbReference type="NCBI Taxonomy" id="1183438"/>
    <lineage>
        <taxon>Bacteria</taxon>
        <taxon>Bacillati</taxon>
        <taxon>Cyanobacteriota</taxon>
        <taxon>Cyanophyceae</taxon>
        <taxon>Gloeobacterales</taxon>
        <taxon>Gloeobacteraceae</taxon>
        <taxon>Gloeobacter</taxon>
    </lineage>
</organism>
<dbReference type="GO" id="GO:0009654">
    <property type="term" value="C:photosystem II oxygen evolving complex"/>
    <property type="evidence" value="ECO:0007669"/>
    <property type="project" value="InterPro"/>
</dbReference>
<dbReference type="InterPro" id="IPR005610">
    <property type="entry name" value="PSII_Psb28_class-1"/>
</dbReference>
<proteinExistence type="inferred from homology"/>
<dbReference type="Gene3D" id="2.40.30.220">
    <property type="entry name" value="Photosystem II Psb28"/>
    <property type="match status" value="1"/>
</dbReference>
<protein>
    <recommendedName>
        <fullName evidence="5">Photosystem II reaction center Psb28 protein</fullName>
    </recommendedName>
</protein>
<gene>
    <name evidence="6" type="primary">psb28-2</name>
    <name evidence="6" type="ORF">GKIL_3961</name>
</gene>
<evidence type="ECO:0000313" key="7">
    <source>
        <dbReference type="Proteomes" id="UP000017396"/>
    </source>
</evidence>
<dbReference type="Proteomes" id="UP000017396">
    <property type="component" value="Chromosome"/>
</dbReference>
<comment type="subcellular location">
    <subcellularLocation>
        <location evidence="1">Membrane</location>
        <topology evidence="1">Peripheral membrane protein</topology>
    </subcellularLocation>
</comment>
<keyword evidence="2 5" id="KW-0602">Photosynthesis</keyword>
<evidence type="ECO:0000256" key="4">
    <source>
        <dbReference type="ARBA" id="ARBA00023276"/>
    </source>
</evidence>
<dbReference type="HOGENOM" id="CLU_137323_1_0_3"/>
<dbReference type="Pfam" id="PF03912">
    <property type="entry name" value="Psb28"/>
    <property type="match status" value="1"/>
</dbReference>
<keyword evidence="7" id="KW-1185">Reference proteome</keyword>
<dbReference type="AlphaFoldDB" id="U5QMH8"/>
<dbReference type="STRING" id="1183438.GKIL_3961"/>
<dbReference type="PANTHER" id="PTHR34963">
    <property type="match status" value="1"/>
</dbReference>
<comment type="similarity">
    <text evidence="5">Belongs to the Psb28 family.</text>
</comment>
<dbReference type="eggNOG" id="COG3310">
    <property type="taxonomic scope" value="Bacteria"/>
</dbReference>
<sequence length="126" mass="14572">MATIEFISGIQEEVSEIKLRRGKSSGNVIVVFIFEKVNAMANLSSFSSGGAQYMRLSDEEGDIQVTPRNLEFFYKNDDNLERLVCTFELINDVQRQRLERFMNRYAERNGMGYEDRDQPASETIKQ</sequence>
<dbReference type="GO" id="GO:0015979">
    <property type="term" value="P:photosynthesis"/>
    <property type="evidence" value="ECO:0007669"/>
    <property type="project" value="UniProtKB-KW"/>
</dbReference>
<keyword evidence="3" id="KW-0472">Membrane</keyword>
<evidence type="ECO:0000313" key="6">
    <source>
        <dbReference type="EMBL" id="AGY60207.1"/>
    </source>
</evidence>
<keyword evidence="4 5" id="KW-0604">Photosystem II</keyword>
<dbReference type="NCBIfam" id="TIGR03047">
    <property type="entry name" value="PS_II_psb28"/>
    <property type="match status" value="1"/>
</dbReference>
<dbReference type="PANTHER" id="PTHR34963:SF2">
    <property type="entry name" value="PHOTOSYSTEM II REACTION CENTER PSB28 PROTEIN, CHLOROPLASTIC"/>
    <property type="match status" value="1"/>
</dbReference>
<name>U5QMH8_GLOK1</name>
<accession>U5QMH8</accession>
<evidence type="ECO:0000256" key="3">
    <source>
        <dbReference type="ARBA" id="ARBA00023136"/>
    </source>
</evidence>
<dbReference type="InterPro" id="IPR038676">
    <property type="entry name" value="Psb28_c1_sf"/>
</dbReference>
<dbReference type="RefSeq" id="WP_023175541.1">
    <property type="nucleotide sequence ID" value="NC_022600.1"/>
</dbReference>